<evidence type="ECO:0000313" key="5">
    <source>
        <dbReference type="EMBL" id="CAF9916149.1"/>
    </source>
</evidence>
<dbReference type="InterPro" id="IPR008922">
    <property type="entry name" value="Di-copper_centre_dom_sf"/>
</dbReference>
<dbReference type="PANTHER" id="PTHR11474:SF126">
    <property type="entry name" value="TYROSINASE-LIKE PROTEIN TYR-1-RELATED"/>
    <property type="match status" value="1"/>
</dbReference>
<comment type="caution">
    <text evidence="5">The sequence shown here is derived from an EMBL/GenBank/DDBJ whole genome shotgun (WGS) entry which is preliminary data.</text>
</comment>
<feature type="region of interest" description="Disordered" evidence="3">
    <location>
        <begin position="169"/>
        <end position="205"/>
    </location>
</feature>
<dbReference type="EMBL" id="CAJPDR010000088">
    <property type="protein sequence ID" value="CAF9916149.1"/>
    <property type="molecule type" value="Genomic_DNA"/>
</dbReference>
<dbReference type="Gene3D" id="1.10.1280.10">
    <property type="entry name" value="Di-copper center containing domain from catechol oxidase"/>
    <property type="match status" value="1"/>
</dbReference>
<dbReference type="GO" id="GO:0016491">
    <property type="term" value="F:oxidoreductase activity"/>
    <property type="evidence" value="ECO:0007669"/>
    <property type="project" value="InterPro"/>
</dbReference>
<dbReference type="PANTHER" id="PTHR11474">
    <property type="entry name" value="TYROSINASE FAMILY MEMBER"/>
    <property type="match status" value="1"/>
</dbReference>
<feature type="compositionally biased region" description="Basic and acidic residues" evidence="3">
    <location>
        <begin position="181"/>
        <end position="191"/>
    </location>
</feature>
<feature type="domain" description="Tyrosinase copper-binding" evidence="4">
    <location>
        <begin position="10"/>
        <end position="144"/>
    </location>
</feature>
<dbReference type="Pfam" id="PF00264">
    <property type="entry name" value="Tyrosinase"/>
    <property type="match status" value="1"/>
</dbReference>
<evidence type="ECO:0000256" key="3">
    <source>
        <dbReference type="SAM" id="MobiDB-lite"/>
    </source>
</evidence>
<keyword evidence="2" id="KW-0186">Copper</keyword>
<dbReference type="AlphaFoldDB" id="A0A8H3IJQ0"/>
<dbReference type="SUPFAM" id="SSF48056">
    <property type="entry name" value="Di-copper centre-containing domain"/>
    <property type="match status" value="1"/>
</dbReference>
<gene>
    <name evidence="5" type="ORF">ALECFALPRED_010534</name>
</gene>
<evidence type="ECO:0000259" key="4">
    <source>
        <dbReference type="Pfam" id="PF00264"/>
    </source>
</evidence>
<keyword evidence="1" id="KW-0479">Metal-binding</keyword>
<dbReference type="InterPro" id="IPR002227">
    <property type="entry name" value="Tyrosinase_Cu-bd"/>
</dbReference>
<accession>A0A8H3IJQ0</accession>
<dbReference type="InterPro" id="IPR050316">
    <property type="entry name" value="Tyrosinase/Hemocyanin"/>
</dbReference>
<dbReference type="OrthoDB" id="6132182at2759"/>
<sequence>MKMLTSGLFEAHESAAFLAWHRYFIHIYERKLKEQCGYTGVLTYWDWGLDWEDITTSPVWDGETGFGGDGNPRKGESIAQGHCIENGPFTELEVPYFDMIYHPHCLSRGFQSGQGLKNLSSKLSPEALDNILESRDYDTFNLGLEHGAHLAVPRSLFKKDAVADVKEDITSPDYSKASPGYRREVTDKELASPDYSKASPVIGGR</sequence>
<proteinExistence type="predicted"/>
<name>A0A8H3IJQ0_9LECA</name>
<keyword evidence="6" id="KW-1185">Reference proteome</keyword>
<protein>
    <recommendedName>
        <fullName evidence="4">Tyrosinase copper-binding domain-containing protein</fullName>
    </recommendedName>
</protein>
<reference evidence="5" key="1">
    <citation type="submission" date="2021-03" db="EMBL/GenBank/DDBJ databases">
        <authorList>
            <person name="Tagirdzhanova G."/>
        </authorList>
    </citation>
    <scope>NUCLEOTIDE SEQUENCE</scope>
</reference>
<organism evidence="5 6">
    <name type="scientific">Alectoria fallacina</name>
    <dbReference type="NCBI Taxonomy" id="1903189"/>
    <lineage>
        <taxon>Eukaryota</taxon>
        <taxon>Fungi</taxon>
        <taxon>Dikarya</taxon>
        <taxon>Ascomycota</taxon>
        <taxon>Pezizomycotina</taxon>
        <taxon>Lecanoromycetes</taxon>
        <taxon>OSLEUM clade</taxon>
        <taxon>Lecanoromycetidae</taxon>
        <taxon>Lecanorales</taxon>
        <taxon>Lecanorineae</taxon>
        <taxon>Parmeliaceae</taxon>
        <taxon>Alectoria</taxon>
    </lineage>
</organism>
<evidence type="ECO:0000313" key="6">
    <source>
        <dbReference type="Proteomes" id="UP000664203"/>
    </source>
</evidence>
<dbReference type="GO" id="GO:0046872">
    <property type="term" value="F:metal ion binding"/>
    <property type="evidence" value="ECO:0007669"/>
    <property type="project" value="UniProtKB-KW"/>
</dbReference>
<evidence type="ECO:0000256" key="2">
    <source>
        <dbReference type="ARBA" id="ARBA00023008"/>
    </source>
</evidence>
<dbReference type="Proteomes" id="UP000664203">
    <property type="component" value="Unassembled WGS sequence"/>
</dbReference>
<evidence type="ECO:0000256" key="1">
    <source>
        <dbReference type="ARBA" id="ARBA00022723"/>
    </source>
</evidence>